<evidence type="ECO:0000313" key="2">
    <source>
        <dbReference type="EMBL" id="MBO2011892.1"/>
    </source>
</evidence>
<accession>A0ABS3QKX2</accession>
<proteinExistence type="predicted"/>
<dbReference type="Proteomes" id="UP000664369">
    <property type="component" value="Unassembled WGS sequence"/>
</dbReference>
<dbReference type="RefSeq" id="WP_208177577.1">
    <property type="nucleotide sequence ID" value="NZ_JAGETZ010000013.1"/>
</dbReference>
<dbReference type="EMBL" id="JAGETZ010000013">
    <property type="protein sequence ID" value="MBO2011892.1"/>
    <property type="molecule type" value="Genomic_DNA"/>
</dbReference>
<feature type="domain" description="PKD-like" evidence="1">
    <location>
        <begin position="505"/>
        <end position="556"/>
    </location>
</feature>
<dbReference type="InterPro" id="IPR026341">
    <property type="entry name" value="T9SS_type_B"/>
</dbReference>
<dbReference type="NCBIfam" id="TIGR04131">
    <property type="entry name" value="Bac_Flav_CTERM"/>
    <property type="match status" value="1"/>
</dbReference>
<feature type="domain" description="PKD-like" evidence="1">
    <location>
        <begin position="419"/>
        <end position="489"/>
    </location>
</feature>
<dbReference type="InterPro" id="IPR045829">
    <property type="entry name" value="PKD_6"/>
</dbReference>
<dbReference type="Pfam" id="PF19408">
    <property type="entry name" value="PKD_6"/>
    <property type="match status" value="2"/>
</dbReference>
<keyword evidence="3" id="KW-1185">Reference proteome</keyword>
<gene>
    <name evidence="2" type="ORF">J4E00_22700</name>
</gene>
<protein>
    <submittedName>
        <fullName evidence="2">Gliding motility-associated C-terminal domain-containing protein</fullName>
    </submittedName>
</protein>
<sequence>MPILLFRTGFLLAFLWLWAGLIPAAATHLVGGELTYQYLDASGSTATPFRYRITARVYFNKETDSRFPDGVTDITIAVFSQAAGGGRLLQQMVPRASFSEITPAAVPGCPVLVPRVTLAIYNATVSLPAVNEGYRTEFSLGNRNAGIANLTNSGNETMTLSVSMPPGTLPNTSPIFSDDAIAVICLGDTVSVLNNAYDADGDRLSYRFGTPNGAAVNLPVNYVNSYNSQQPFGPTGYAAIDARTGLARYVARSQGTFLLAIDVQEFRTVNGREILLGTLRRDIQVVVRVCSGGPNNPPAFTAATLARRDFQLEEGQALAFNITATDPDAQPLTMTVGSALLDGPGRVDATVNGLSGAGSAAVGSVQANGTGSVTGAFRLQAGCGLARPSPYDVIVTVTDQACNQKSIAGVFRITVTKPGAPARIRGDSVLCLGRTATYTTLANPRYTGFRWTVQGGQVLGPANGTSVQVQWTSAGTRTVAVRGLFASGCPTDSVVRTVEVQPGPVVTGPLVYCRKASTGLRYTVAGPAAAYQWTVTDGTLVEGQGTNTAVVDIPEGSTATLLVADPALPCPTTLRVSLDNRCLYFYNVITPNGDGQNDVFTIENLERYPNTSLTVFNRWGRRMYHSDDYHNTYGGEGLGPGIFYYLCQLADGTRYKGWFEVVK</sequence>
<organism evidence="2 3">
    <name type="scientific">Hymenobacter negativus</name>
    <dbReference type="NCBI Taxonomy" id="2795026"/>
    <lineage>
        <taxon>Bacteria</taxon>
        <taxon>Pseudomonadati</taxon>
        <taxon>Bacteroidota</taxon>
        <taxon>Cytophagia</taxon>
        <taxon>Cytophagales</taxon>
        <taxon>Hymenobacteraceae</taxon>
        <taxon>Hymenobacter</taxon>
    </lineage>
</organism>
<name>A0ABS3QKX2_9BACT</name>
<evidence type="ECO:0000259" key="1">
    <source>
        <dbReference type="Pfam" id="PF19408"/>
    </source>
</evidence>
<dbReference type="Pfam" id="PF13585">
    <property type="entry name" value="CHU_C"/>
    <property type="match status" value="1"/>
</dbReference>
<comment type="caution">
    <text evidence="2">The sequence shown here is derived from an EMBL/GenBank/DDBJ whole genome shotgun (WGS) entry which is preliminary data.</text>
</comment>
<evidence type="ECO:0000313" key="3">
    <source>
        <dbReference type="Proteomes" id="UP000664369"/>
    </source>
</evidence>
<reference evidence="2 3" key="1">
    <citation type="submission" date="2021-03" db="EMBL/GenBank/DDBJ databases">
        <authorList>
            <person name="Kim M.K."/>
        </authorList>
    </citation>
    <scope>NUCLEOTIDE SEQUENCE [LARGE SCALE GENOMIC DNA]</scope>
    <source>
        <strain evidence="2 3">BT442</strain>
    </source>
</reference>